<protein>
    <recommendedName>
        <fullName evidence="2">UPF3 domain-containing protein</fullName>
    </recommendedName>
</protein>
<reference evidence="3 4" key="1">
    <citation type="submission" date="2015-09" db="EMBL/GenBank/DDBJ databases">
        <title>Draft genome of the parasitic nematode Teladorsagia circumcincta isolate WARC Sus (inbred).</title>
        <authorList>
            <person name="Mitreva M."/>
        </authorList>
    </citation>
    <scope>NUCLEOTIDE SEQUENCE [LARGE SCALE GENOMIC DNA]</scope>
    <source>
        <strain evidence="3 4">S</strain>
    </source>
</reference>
<feature type="region of interest" description="Disordered" evidence="1">
    <location>
        <begin position="1"/>
        <end position="23"/>
    </location>
</feature>
<dbReference type="OrthoDB" id="18087at2759"/>
<keyword evidence="4" id="KW-1185">Reference proteome</keyword>
<evidence type="ECO:0000313" key="4">
    <source>
        <dbReference type="Proteomes" id="UP000230423"/>
    </source>
</evidence>
<organism evidence="3 4">
    <name type="scientific">Teladorsagia circumcincta</name>
    <name type="common">Brown stomach worm</name>
    <name type="synonym">Ostertagia circumcincta</name>
    <dbReference type="NCBI Taxonomy" id="45464"/>
    <lineage>
        <taxon>Eukaryota</taxon>
        <taxon>Metazoa</taxon>
        <taxon>Ecdysozoa</taxon>
        <taxon>Nematoda</taxon>
        <taxon>Chromadorea</taxon>
        <taxon>Rhabditida</taxon>
        <taxon>Rhabditina</taxon>
        <taxon>Rhabditomorpha</taxon>
        <taxon>Strongyloidea</taxon>
        <taxon>Trichostrongylidae</taxon>
        <taxon>Teladorsagia</taxon>
    </lineage>
</organism>
<feature type="compositionally biased region" description="Basic and acidic residues" evidence="1">
    <location>
        <begin position="301"/>
        <end position="312"/>
    </location>
</feature>
<feature type="compositionally biased region" description="Basic and acidic residues" evidence="1">
    <location>
        <begin position="9"/>
        <end position="23"/>
    </location>
</feature>
<evidence type="ECO:0000259" key="2">
    <source>
        <dbReference type="Pfam" id="PF03467"/>
    </source>
</evidence>
<feature type="compositionally biased region" description="Basic and acidic residues" evidence="1">
    <location>
        <begin position="181"/>
        <end position="194"/>
    </location>
</feature>
<gene>
    <name evidence="3" type="ORF">TELCIR_15102</name>
</gene>
<dbReference type="InterPro" id="IPR005120">
    <property type="entry name" value="UPF3_dom"/>
</dbReference>
<accession>A0A2G9TZ37</accession>
<feature type="compositionally biased region" description="Basic and acidic residues" evidence="1">
    <location>
        <begin position="215"/>
        <end position="261"/>
    </location>
</feature>
<feature type="region of interest" description="Disordered" evidence="1">
    <location>
        <begin position="125"/>
        <end position="312"/>
    </location>
</feature>
<dbReference type="Pfam" id="PF03467">
    <property type="entry name" value="Smg4_UPF3"/>
    <property type="match status" value="1"/>
</dbReference>
<evidence type="ECO:0000256" key="1">
    <source>
        <dbReference type="SAM" id="MobiDB-lite"/>
    </source>
</evidence>
<dbReference type="Proteomes" id="UP000230423">
    <property type="component" value="Unassembled WGS sequence"/>
</dbReference>
<name>A0A2G9TZ37_TELCI</name>
<feature type="compositionally biased region" description="Basic and acidic residues" evidence="1">
    <location>
        <begin position="133"/>
        <end position="167"/>
    </location>
</feature>
<dbReference type="AlphaFoldDB" id="A0A2G9TZ37"/>
<evidence type="ECO:0000313" key="3">
    <source>
        <dbReference type="EMBL" id="PIO63299.1"/>
    </source>
</evidence>
<sequence length="312" mass="34642">MVELTANDRVPRKPRSDVSKDPKCGTIENEVEYKQFMHDLEVEYEMARLSLDEQLLHAQQLRTDAKASAVQPTPLTQYIIKEMDAKAQRKAERRRAARSGFDRYDIPNAERKGGIIEVKNSSRGWGLRSSRAAADDKEKARVPESAKKDTAKEPSKDDPAEAADHLTRLFANAKKVPSTGNERKPSSGKFDKGTTKNRRERGKGKGESATANAEGGEKPSDSRLGDENSEAKPTMRLDLPIKRTLPPKRDPAERQKKKEGQPSRPIKKPSERLLAAVAAATASSRAATTSSADFTSKQSKKYSERNKRNGKM</sequence>
<proteinExistence type="predicted"/>
<feature type="domain" description="UPF3" evidence="2">
    <location>
        <begin position="2"/>
        <end position="82"/>
    </location>
</feature>
<feature type="compositionally biased region" description="Low complexity" evidence="1">
    <location>
        <begin position="275"/>
        <end position="296"/>
    </location>
</feature>
<dbReference type="EMBL" id="KZ351053">
    <property type="protein sequence ID" value="PIO63299.1"/>
    <property type="molecule type" value="Genomic_DNA"/>
</dbReference>